<reference evidence="2 3" key="1">
    <citation type="journal article" date="2002" name="Nature">
        <title>Genome sequence and comparative analysis of the model rodent malaria parasite Plasmodium yoelii yoelii.</title>
        <authorList>
            <person name="Carlton J.M."/>
            <person name="Angiuoli S.V."/>
            <person name="Suh B.B."/>
            <person name="Kooij T.W."/>
            <person name="Pertea M."/>
            <person name="Silva J.C."/>
            <person name="Ermolaeva M.D."/>
            <person name="Allen J.E."/>
            <person name="Selengut J.D."/>
            <person name="Koo H.L."/>
            <person name="Peterson J.D."/>
            <person name="Pop M."/>
            <person name="Kosack D.S."/>
            <person name="Shumway M.F."/>
            <person name="Bidwell S.L."/>
            <person name="Shallom S.J."/>
            <person name="van Aken S.E."/>
            <person name="Riedmuller S.B."/>
            <person name="Feldblyum T.V."/>
            <person name="Cho J.K."/>
            <person name="Quackenbush J."/>
            <person name="Sedegah M."/>
            <person name="Shoaibi A."/>
            <person name="Cummings L.M."/>
            <person name="Florens L."/>
            <person name="Yates J.R."/>
            <person name="Raine J.D."/>
            <person name="Sinden R.E."/>
            <person name="Harris M.A."/>
            <person name="Cunningham D.A."/>
            <person name="Preiser P.R."/>
            <person name="Bergman L.W."/>
            <person name="Vaidya A.B."/>
            <person name="van Lin L.H."/>
            <person name="Janse C.J."/>
            <person name="Waters A.P."/>
            <person name="Smith H.O."/>
            <person name="White O.R."/>
            <person name="Salzberg S.L."/>
            <person name="Venter J.C."/>
            <person name="Fraser C.M."/>
            <person name="Hoffman S.L."/>
            <person name="Gardner M.J."/>
            <person name="Carucci D.J."/>
        </authorList>
    </citation>
    <scope>NUCLEOTIDE SEQUENCE [LARGE SCALE GENOMIC DNA]</scope>
    <source>
        <strain evidence="2 3">17XNL</strain>
    </source>
</reference>
<comment type="caution">
    <text evidence="2">The sequence shown here is derived from an EMBL/GenBank/DDBJ whole genome shotgun (WGS) entry which is preliminary data.</text>
</comment>
<evidence type="ECO:0000313" key="2">
    <source>
        <dbReference type="EMBL" id="EAA22598.1"/>
    </source>
</evidence>
<accession>Q7RK35</accession>
<keyword evidence="1" id="KW-0472">Membrane</keyword>
<dbReference type="PaxDb" id="73239-Q7RK35"/>
<proteinExistence type="predicted"/>
<dbReference type="InParanoid" id="Q7RK35"/>
<dbReference type="AlphaFoldDB" id="Q7RK35"/>
<organism evidence="2 3">
    <name type="scientific">Plasmodium yoelii yoelii</name>
    <dbReference type="NCBI Taxonomy" id="73239"/>
    <lineage>
        <taxon>Eukaryota</taxon>
        <taxon>Sar</taxon>
        <taxon>Alveolata</taxon>
        <taxon>Apicomplexa</taxon>
        <taxon>Aconoidasida</taxon>
        <taxon>Haemosporida</taxon>
        <taxon>Plasmodiidae</taxon>
        <taxon>Plasmodium</taxon>
        <taxon>Plasmodium (Vinckeia)</taxon>
    </lineage>
</organism>
<keyword evidence="1" id="KW-0812">Transmembrane</keyword>
<dbReference type="EMBL" id="AABL01000869">
    <property type="protein sequence ID" value="EAA22598.1"/>
    <property type="molecule type" value="Genomic_DNA"/>
</dbReference>
<evidence type="ECO:0000256" key="1">
    <source>
        <dbReference type="SAM" id="Phobius"/>
    </source>
</evidence>
<evidence type="ECO:0000313" key="3">
    <source>
        <dbReference type="Proteomes" id="UP000008553"/>
    </source>
</evidence>
<keyword evidence="1" id="KW-1133">Transmembrane helix</keyword>
<gene>
    <name evidence="2" type="ORF">PY03068</name>
</gene>
<dbReference type="Proteomes" id="UP000008553">
    <property type="component" value="Unassembled WGS sequence"/>
</dbReference>
<feature type="transmembrane region" description="Helical" evidence="1">
    <location>
        <begin position="6"/>
        <end position="24"/>
    </location>
</feature>
<protein>
    <submittedName>
        <fullName evidence="2">Uncharacterized protein</fullName>
    </submittedName>
</protein>
<keyword evidence="3" id="KW-1185">Reference proteome</keyword>
<sequence length="54" mass="6324">MVNLMNYLLFVFYCLFCVNGLWVNRSNIGIDIERLFQSIDLIQKVNVDLNINNA</sequence>
<name>Q7RK35_PLAYO</name>